<dbReference type="PANTHER" id="PTHR30238">
    <property type="entry name" value="MEMBRANE BOUND PREDICTED REDOX MODULATOR"/>
    <property type="match status" value="1"/>
</dbReference>
<keyword evidence="4 6" id="KW-1133">Transmembrane helix</keyword>
<comment type="caution">
    <text evidence="7">The sequence shown here is derived from an EMBL/GenBank/DDBJ whole genome shotgun (WGS) entry which is preliminary data.</text>
</comment>
<evidence type="ECO:0000313" key="7">
    <source>
        <dbReference type="EMBL" id="TWE01766.1"/>
    </source>
</evidence>
<proteinExistence type="inferred from homology"/>
<feature type="transmembrane region" description="Helical" evidence="6">
    <location>
        <begin position="66"/>
        <end position="86"/>
    </location>
</feature>
<evidence type="ECO:0000256" key="1">
    <source>
        <dbReference type="ARBA" id="ARBA00004141"/>
    </source>
</evidence>
<dbReference type="PANTHER" id="PTHR30238:SF6">
    <property type="entry name" value="TERC-LIKE PROTEIN"/>
    <property type="match status" value="1"/>
</dbReference>
<dbReference type="AlphaFoldDB" id="A0A561DEE1"/>
<dbReference type="Proteomes" id="UP000319671">
    <property type="component" value="Unassembled WGS sequence"/>
</dbReference>
<keyword evidence="8" id="KW-1185">Reference proteome</keyword>
<organism evidence="7 8">
    <name type="scientific">Neobacillus bataviensis</name>
    <dbReference type="NCBI Taxonomy" id="220685"/>
    <lineage>
        <taxon>Bacteria</taxon>
        <taxon>Bacillati</taxon>
        <taxon>Bacillota</taxon>
        <taxon>Bacilli</taxon>
        <taxon>Bacillales</taxon>
        <taxon>Bacillaceae</taxon>
        <taxon>Neobacillus</taxon>
    </lineage>
</organism>
<feature type="transmembrane region" description="Helical" evidence="6">
    <location>
        <begin position="215"/>
        <end position="233"/>
    </location>
</feature>
<dbReference type="RefSeq" id="WP_144565063.1">
    <property type="nucleotide sequence ID" value="NZ_VIVN01000005.1"/>
</dbReference>
<feature type="transmembrane region" description="Helical" evidence="6">
    <location>
        <begin position="157"/>
        <end position="179"/>
    </location>
</feature>
<dbReference type="GO" id="GO:0016020">
    <property type="term" value="C:membrane"/>
    <property type="evidence" value="ECO:0007669"/>
    <property type="project" value="UniProtKB-SubCell"/>
</dbReference>
<evidence type="ECO:0000313" key="8">
    <source>
        <dbReference type="Proteomes" id="UP000319671"/>
    </source>
</evidence>
<name>A0A561DEE1_9BACI</name>
<protein>
    <submittedName>
        <fullName evidence="7">YkoY family integral membrane protein</fullName>
    </submittedName>
</protein>
<feature type="transmembrane region" description="Helical" evidence="6">
    <location>
        <begin position="30"/>
        <end position="54"/>
    </location>
</feature>
<gene>
    <name evidence="7" type="ORF">FB550_105134</name>
</gene>
<sequence length="243" mass="27330">MDFLQGILNSYSTIFSLEAFNEVFTNPASWGVIGTLIILEGLLSADNALVLAVMVKHLPKKQQRKALFYGIFGAYFFRIIAIGIGVTLTTIPWIKIIGGHYLLWIVFQNFLTKNEEDDEVQSRKKGFWRTVLTVELMDIAFSFDSVIAAFGVSNQEWILLLGGVIGILMMRGVAHLFLALIEKVPEFETTAFILVAIIGVKMIVSAFGFHMDEFVFFSILIGIFLSTFLIHFIRKLVGKETTM</sequence>
<evidence type="ECO:0000256" key="3">
    <source>
        <dbReference type="ARBA" id="ARBA00022692"/>
    </source>
</evidence>
<feature type="transmembrane region" description="Helical" evidence="6">
    <location>
        <begin position="132"/>
        <end position="151"/>
    </location>
</feature>
<keyword evidence="5 6" id="KW-0472">Membrane</keyword>
<reference evidence="7 8" key="1">
    <citation type="submission" date="2019-06" db="EMBL/GenBank/DDBJ databases">
        <title>Sorghum-associated microbial communities from plants grown in Nebraska, USA.</title>
        <authorList>
            <person name="Schachtman D."/>
        </authorList>
    </citation>
    <scope>NUCLEOTIDE SEQUENCE [LARGE SCALE GENOMIC DNA]</scope>
    <source>
        <strain evidence="7 8">2482</strain>
    </source>
</reference>
<evidence type="ECO:0000256" key="6">
    <source>
        <dbReference type="SAM" id="Phobius"/>
    </source>
</evidence>
<dbReference type="InterPro" id="IPR005496">
    <property type="entry name" value="Integral_membrane_TerC"/>
</dbReference>
<feature type="transmembrane region" description="Helical" evidence="6">
    <location>
        <begin position="92"/>
        <end position="111"/>
    </location>
</feature>
<evidence type="ECO:0000256" key="2">
    <source>
        <dbReference type="ARBA" id="ARBA00007511"/>
    </source>
</evidence>
<dbReference type="EMBL" id="VIVN01000005">
    <property type="protein sequence ID" value="TWE01766.1"/>
    <property type="molecule type" value="Genomic_DNA"/>
</dbReference>
<feature type="transmembrane region" description="Helical" evidence="6">
    <location>
        <begin position="191"/>
        <end position="209"/>
    </location>
</feature>
<evidence type="ECO:0000256" key="4">
    <source>
        <dbReference type="ARBA" id="ARBA00022989"/>
    </source>
</evidence>
<dbReference type="NCBIfam" id="TIGR03716">
    <property type="entry name" value="R_switched_YkoY"/>
    <property type="match status" value="1"/>
</dbReference>
<comment type="similarity">
    <text evidence="2">Belongs to the TerC family.</text>
</comment>
<keyword evidence="3 6" id="KW-0812">Transmembrane</keyword>
<dbReference type="InterPro" id="IPR022493">
    <property type="entry name" value="CHP03716_TM_YkoY"/>
</dbReference>
<evidence type="ECO:0000256" key="5">
    <source>
        <dbReference type="ARBA" id="ARBA00023136"/>
    </source>
</evidence>
<dbReference type="Pfam" id="PF03741">
    <property type="entry name" value="TerC"/>
    <property type="match status" value="1"/>
</dbReference>
<accession>A0A561DEE1</accession>
<comment type="subcellular location">
    <subcellularLocation>
        <location evidence="1">Membrane</location>
        <topology evidence="1">Multi-pass membrane protein</topology>
    </subcellularLocation>
</comment>